<dbReference type="GO" id="GO:0005886">
    <property type="term" value="C:plasma membrane"/>
    <property type="evidence" value="ECO:0007669"/>
    <property type="project" value="UniProtKB-SubCell"/>
</dbReference>
<evidence type="ECO:0000256" key="1">
    <source>
        <dbReference type="ARBA" id="ARBA00004651"/>
    </source>
</evidence>
<dbReference type="InterPro" id="IPR018461">
    <property type="entry name" value="Na/H_Antiport_NhaC-like_C"/>
</dbReference>
<dbReference type="Pfam" id="PF03553">
    <property type="entry name" value="Na_H_antiporter"/>
    <property type="match status" value="1"/>
</dbReference>
<keyword evidence="5 9" id="KW-0812">Transmembrane</keyword>
<keyword evidence="7 9" id="KW-0472">Membrane</keyword>
<feature type="transmembrane region" description="Helical" evidence="9">
    <location>
        <begin position="398"/>
        <end position="418"/>
    </location>
</feature>
<dbReference type="EMBL" id="LHUR01000012">
    <property type="protein sequence ID" value="KOA20821.1"/>
    <property type="molecule type" value="Genomic_DNA"/>
</dbReference>
<dbReference type="RefSeq" id="WP_052220542.1">
    <property type="nucleotide sequence ID" value="NZ_LHUR01000012.1"/>
</dbReference>
<dbReference type="NCBIfam" id="TIGR00931">
    <property type="entry name" value="antiport_nhaC"/>
    <property type="match status" value="1"/>
</dbReference>
<keyword evidence="4" id="KW-1003">Cell membrane</keyword>
<dbReference type="STRING" id="36844.SAMN04488501_10333"/>
<evidence type="ECO:0000256" key="2">
    <source>
        <dbReference type="ARBA" id="ARBA00022448"/>
    </source>
</evidence>
<keyword evidence="2" id="KW-0813">Transport</keyword>
<feature type="transmembrane region" description="Helical" evidence="9">
    <location>
        <begin position="313"/>
        <end position="332"/>
    </location>
</feature>
<feature type="transmembrane region" description="Helical" evidence="9">
    <location>
        <begin position="196"/>
        <end position="213"/>
    </location>
</feature>
<feature type="transmembrane region" description="Helical" evidence="9">
    <location>
        <begin position="234"/>
        <end position="252"/>
    </location>
</feature>
<dbReference type="GO" id="GO:0015297">
    <property type="term" value="F:antiporter activity"/>
    <property type="evidence" value="ECO:0007669"/>
    <property type="project" value="UniProtKB-KW"/>
</dbReference>
<keyword evidence="12" id="KW-1185">Reference proteome</keyword>
<dbReference type="PANTHER" id="PTHR33451:SF3">
    <property type="entry name" value="MALATE-2H(+)_NA(+)-LACTATE ANTIPORTER"/>
    <property type="match status" value="1"/>
</dbReference>
<evidence type="ECO:0000313" key="12">
    <source>
        <dbReference type="Proteomes" id="UP000037043"/>
    </source>
</evidence>
<feature type="transmembrane region" description="Helical" evidence="9">
    <location>
        <begin position="258"/>
        <end position="275"/>
    </location>
</feature>
<gene>
    <name evidence="11" type="primary">mleN_1</name>
    <name evidence="11" type="ORF">CLHOM_09640</name>
</gene>
<dbReference type="InterPro" id="IPR004770">
    <property type="entry name" value="Na/H_antiport_NhaC"/>
</dbReference>
<comment type="caution">
    <text evidence="11">The sequence shown here is derived from an EMBL/GenBank/DDBJ whole genome shotgun (WGS) entry which is preliminary data.</text>
</comment>
<feature type="domain" description="Na+/H+ antiporter NhaC-like C-terminal" evidence="10">
    <location>
        <begin position="160"/>
        <end position="452"/>
    </location>
</feature>
<keyword evidence="3" id="KW-0050">Antiport</keyword>
<feature type="transmembrane region" description="Helical" evidence="9">
    <location>
        <begin position="136"/>
        <end position="162"/>
    </location>
</feature>
<protein>
    <submittedName>
        <fullName evidence="11">Malate-2H(+)/Na(+)-lactate antiporter</fullName>
    </submittedName>
</protein>
<evidence type="ECO:0000256" key="9">
    <source>
        <dbReference type="SAM" id="Phobius"/>
    </source>
</evidence>
<reference evidence="12" key="1">
    <citation type="submission" date="2015-08" db="EMBL/GenBank/DDBJ databases">
        <title>Genome sequence of the strict anaerobe Clostridium homopropionicum LuHBu1 (DSM 5847T).</title>
        <authorList>
            <person name="Poehlein A."/>
            <person name="Beck M."/>
            <person name="Schiel-Bengelsdorf B."/>
            <person name="Bengelsdorf F.R."/>
            <person name="Daniel R."/>
            <person name="Duerre P."/>
        </authorList>
    </citation>
    <scope>NUCLEOTIDE SEQUENCE [LARGE SCALE GENOMIC DNA]</scope>
    <source>
        <strain evidence="12">DSM 5847</strain>
    </source>
</reference>
<proteinExistence type="inferred from homology"/>
<evidence type="ECO:0000256" key="7">
    <source>
        <dbReference type="ARBA" id="ARBA00023136"/>
    </source>
</evidence>
<feature type="transmembrane region" description="Helical" evidence="9">
    <location>
        <begin position="352"/>
        <end position="377"/>
    </location>
</feature>
<dbReference type="PANTHER" id="PTHR33451">
    <property type="entry name" value="MALATE-2H(+)/NA(+)-LACTATE ANTIPORTER"/>
    <property type="match status" value="1"/>
</dbReference>
<organism evidence="11 12">
    <name type="scientific">Clostridium homopropionicum DSM 5847</name>
    <dbReference type="NCBI Taxonomy" id="1121318"/>
    <lineage>
        <taxon>Bacteria</taxon>
        <taxon>Bacillati</taxon>
        <taxon>Bacillota</taxon>
        <taxon>Clostridia</taxon>
        <taxon>Eubacteriales</taxon>
        <taxon>Clostridiaceae</taxon>
        <taxon>Clostridium</taxon>
    </lineage>
</organism>
<feature type="transmembrane region" description="Helical" evidence="9">
    <location>
        <begin position="74"/>
        <end position="98"/>
    </location>
</feature>
<dbReference type="PATRIC" id="fig|1121318.3.peg.968"/>
<evidence type="ECO:0000313" key="11">
    <source>
        <dbReference type="EMBL" id="KOA20821.1"/>
    </source>
</evidence>
<evidence type="ECO:0000256" key="8">
    <source>
        <dbReference type="ARBA" id="ARBA00038435"/>
    </source>
</evidence>
<name>A0A0L6ZCX4_9CLOT</name>
<accession>A0A0L6ZCX4</accession>
<evidence type="ECO:0000259" key="10">
    <source>
        <dbReference type="Pfam" id="PF03553"/>
    </source>
</evidence>
<comment type="subcellular location">
    <subcellularLocation>
        <location evidence="1">Cell membrane</location>
        <topology evidence="1">Multi-pass membrane protein</topology>
    </subcellularLocation>
</comment>
<feature type="transmembrane region" description="Helical" evidence="9">
    <location>
        <begin position="104"/>
        <end position="124"/>
    </location>
</feature>
<keyword evidence="6 9" id="KW-1133">Transmembrane helix</keyword>
<evidence type="ECO:0000256" key="6">
    <source>
        <dbReference type="ARBA" id="ARBA00022989"/>
    </source>
</evidence>
<evidence type="ECO:0000256" key="5">
    <source>
        <dbReference type="ARBA" id="ARBA00022692"/>
    </source>
</evidence>
<feature type="transmembrane region" description="Helical" evidence="9">
    <location>
        <begin position="7"/>
        <end position="30"/>
    </location>
</feature>
<dbReference type="AlphaFoldDB" id="A0A0L6ZCX4"/>
<dbReference type="Proteomes" id="UP000037043">
    <property type="component" value="Unassembled WGS sequence"/>
</dbReference>
<evidence type="ECO:0000256" key="3">
    <source>
        <dbReference type="ARBA" id="ARBA00022449"/>
    </source>
</evidence>
<sequence>MKKKKELTFGLAAIILTLVVGVIIIGKMVFNAPVDGMFFLSFIIVICAGIALGYSADEIETEGFNFVRKGMQPFFIVLAVGGMVSTWMAAGTITSLIYYGLKIISPQLFLITSLLLCSITSLATGTSWGTMATAGVALMSVGQGLGIPAPLTAGCIICGSYFGDKMSPFSDTTNLAAAVTNTKLMTHVKHMMYEQVPTYIITAIIFIFIGFKYKSANLDMGNIDLILNTISSNFKIGFIAFLPAVLVIVLLAKRVSPFLSLMLASVAGGIVAIFYQGQSLASILKFFYKGFSTDTGVQFVNVLVNRGGVTSMFGVGILMFFALFVSGVLNHIGVMDTFLKPLITKIKSVKSLTVATMIVVYFGNGVGGSASLAAVLAGTFMGPLYKKFRLKSENLSRVIESCGTYGGVLMPWNGHAIYAAGTLGVATVAYLPYCFMNYISPIVTLIYGFTGFSMKKYDDDEILENELELNA</sequence>
<feature type="transmembrane region" description="Helical" evidence="9">
    <location>
        <begin position="36"/>
        <end position="54"/>
    </location>
</feature>
<dbReference type="InterPro" id="IPR052180">
    <property type="entry name" value="NhaC_Na-H+_Antiporter"/>
</dbReference>
<evidence type="ECO:0000256" key="4">
    <source>
        <dbReference type="ARBA" id="ARBA00022475"/>
    </source>
</evidence>
<feature type="transmembrane region" description="Helical" evidence="9">
    <location>
        <begin position="430"/>
        <end position="449"/>
    </location>
</feature>
<comment type="similarity">
    <text evidence="8">Belongs to the NhaC Na(+)/H(+) (TC 2.A.35) antiporter family.</text>
</comment>